<dbReference type="Proteomes" id="UP000294192">
    <property type="component" value="Unassembled WGS sequence"/>
</dbReference>
<dbReference type="AlphaFoldDB" id="A0A4R0XRE2"/>
<dbReference type="InterPro" id="IPR011089">
    <property type="entry name" value="GmrSD_C"/>
</dbReference>
<dbReference type="PANTHER" id="PTHR35149">
    <property type="entry name" value="SLL5132 PROTEIN"/>
    <property type="match status" value="1"/>
</dbReference>
<dbReference type="EMBL" id="PSZO01000016">
    <property type="protein sequence ID" value="TCG10970.1"/>
    <property type="molecule type" value="Genomic_DNA"/>
</dbReference>
<evidence type="ECO:0000313" key="4">
    <source>
        <dbReference type="Proteomes" id="UP000294192"/>
    </source>
</evidence>
<dbReference type="InterPro" id="IPR004919">
    <property type="entry name" value="GmrSD_N"/>
</dbReference>
<evidence type="ECO:0008006" key="5">
    <source>
        <dbReference type="Google" id="ProtNLM"/>
    </source>
</evidence>
<dbReference type="PANTHER" id="PTHR35149:SF1">
    <property type="entry name" value="DUF5655 DOMAIN-CONTAINING PROTEIN"/>
    <property type="match status" value="1"/>
</dbReference>
<reference evidence="3 4" key="1">
    <citation type="submission" date="2018-02" db="EMBL/GenBank/DDBJ databases">
        <title>Mycoplasma marinum and Mycoplasma todarodis sp. nov., moderately halophilic and psychrotolerant mycoplasmas isolated from cephalopods.</title>
        <authorList>
            <person name="Viver T."/>
        </authorList>
    </citation>
    <scope>NUCLEOTIDE SEQUENCE [LARGE SCALE GENOMIC DNA]</scope>
    <source>
        <strain evidence="3 4">PE</strain>
    </source>
</reference>
<gene>
    <name evidence="3" type="ORF">C4B24_03345</name>
</gene>
<dbReference type="Pfam" id="PF03235">
    <property type="entry name" value="GmrSD_N"/>
    <property type="match status" value="1"/>
</dbReference>
<comment type="caution">
    <text evidence="3">The sequence shown here is derived from an EMBL/GenBank/DDBJ whole genome shotgun (WGS) entry which is preliminary data.</text>
</comment>
<keyword evidence="4" id="KW-1185">Reference proteome</keyword>
<sequence length="731" mass="86905">MYNFFMQKNKKIHIANVYEELLEPTLLQFVIPIYQRKYVWKIENIKKLVSDILFSYRETKKVKGEKQEYFIGSMVFKKTANSYQHSFTIVDGQQRITTLFMICKVMNEIHEDIMKDIYFSPGKDIRIQSNNKKYDDMLKVIFDYGNNVIVSKEFTMAVKTFEDIRKWMNKEFDREQFIELKEAIKNLYISQINLREYEDESDFFESINSTGEKLETWDLFKNFVFKDIHNLEIFTREKIKNNESIFEEIIEQNIISNFTPGEDDGQIKKEKNDFLRYFLDHKFNVGLVKKGYPVYFEIKKLLIKQNGNKWSSETLGAFLKEMSEISEIWKTFKTIPNIGVKSKDNREHFYKKVISKQNQFFPMYLQMHLKYIKNSCEYSENKYKEMKIAKFITFYKLSRESIGRGSKNLTRSISSFFKNFIEKHPGGSITDFAKYTFAELNENQRTPNKFEVLSKMRDLDYNKDKEAIKNILIASELNSNKNEVLDLGLNIEIEHIFPQNPSSGWHLEYGSDDMEKFALNRNKFLNLTVLSDGANKYVSNWTYDKKREYFIRNDKFSINKIFLDFPKYNKEMLEARYLLIVEQFLGLFNEFFQDEDLVIAKVSKTPKSSSESKVQKWVEEGVVEWNSLKSNYNHKIFEYAEKCESVPKVKMRVFTKEYATWALRRYLLEGISGQRNEAELTNGDIKNGFIQKSTFNMIGIKLKNSQTKKIIGKEREKLISLIEEYVKECYG</sequence>
<feature type="domain" description="GmrSD restriction endonucleases N-terminal" evidence="1">
    <location>
        <begin position="21"/>
        <end position="225"/>
    </location>
</feature>
<protein>
    <recommendedName>
        <fullName evidence="5">DUF262 domain-containing protein</fullName>
    </recommendedName>
</protein>
<evidence type="ECO:0000259" key="1">
    <source>
        <dbReference type="Pfam" id="PF03235"/>
    </source>
</evidence>
<dbReference type="OrthoDB" id="9798761at2"/>
<dbReference type="Pfam" id="PF07510">
    <property type="entry name" value="GmrSD_C"/>
    <property type="match status" value="1"/>
</dbReference>
<accession>A0A4R0XRE2</accession>
<proteinExistence type="predicted"/>
<feature type="domain" description="GmrSD restriction endonucleases C-terminal" evidence="2">
    <location>
        <begin position="459"/>
        <end position="580"/>
    </location>
</feature>
<organism evidence="3 4">
    <name type="scientific">Mycoplasma marinum</name>
    <dbReference type="NCBI Taxonomy" id="1937190"/>
    <lineage>
        <taxon>Bacteria</taxon>
        <taxon>Bacillati</taxon>
        <taxon>Mycoplasmatota</taxon>
        <taxon>Mollicutes</taxon>
        <taxon>Mycoplasmataceae</taxon>
        <taxon>Mycoplasma</taxon>
    </lineage>
</organism>
<name>A0A4R0XRE2_9MOLU</name>
<evidence type="ECO:0000259" key="2">
    <source>
        <dbReference type="Pfam" id="PF07510"/>
    </source>
</evidence>
<evidence type="ECO:0000313" key="3">
    <source>
        <dbReference type="EMBL" id="TCG10970.1"/>
    </source>
</evidence>